<feature type="transmembrane region" description="Helical" evidence="2">
    <location>
        <begin position="214"/>
        <end position="240"/>
    </location>
</feature>
<dbReference type="Pfam" id="PF04203">
    <property type="entry name" value="Sortase"/>
    <property type="match status" value="1"/>
</dbReference>
<proteinExistence type="predicted"/>
<feature type="transmembrane region" description="Helical" evidence="2">
    <location>
        <begin position="188"/>
        <end position="207"/>
    </location>
</feature>
<dbReference type="CDD" id="cd05830">
    <property type="entry name" value="Sortase_E"/>
    <property type="match status" value="1"/>
</dbReference>
<dbReference type="EMBL" id="SUTG01000017">
    <property type="protein sequence ID" value="MBE6512424.1"/>
    <property type="molecule type" value="Genomic_DNA"/>
</dbReference>
<dbReference type="NCBIfam" id="TIGR01076">
    <property type="entry name" value="sortase_fam"/>
    <property type="match status" value="1"/>
</dbReference>
<dbReference type="AlphaFoldDB" id="A0A8T3VLN7"/>
<evidence type="ECO:0000313" key="4">
    <source>
        <dbReference type="Proteomes" id="UP000732619"/>
    </source>
</evidence>
<name>A0A8T3VLN7_METOL</name>
<keyword evidence="2" id="KW-1133">Transmembrane helix</keyword>
<dbReference type="InterPro" id="IPR023365">
    <property type="entry name" value="Sortase_dom-sf"/>
</dbReference>
<dbReference type="InterPro" id="IPR005754">
    <property type="entry name" value="Sortase"/>
</dbReference>
<dbReference type="Gene3D" id="2.40.260.10">
    <property type="entry name" value="Sortase"/>
    <property type="match status" value="1"/>
</dbReference>
<evidence type="ECO:0000256" key="1">
    <source>
        <dbReference type="ARBA" id="ARBA00022801"/>
    </source>
</evidence>
<dbReference type="GO" id="GO:0016787">
    <property type="term" value="F:hydrolase activity"/>
    <property type="evidence" value="ECO:0007669"/>
    <property type="project" value="UniProtKB-KW"/>
</dbReference>
<evidence type="ECO:0000313" key="3">
    <source>
        <dbReference type="EMBL" id="MBE6512424.1"/>
    </source>
</evidence>
<dbReference type="Proteomes" id="UP000732619">
    <property type="component" value="Unassembled WGS sequence"/>
</dbReference>
<keyword evidence="2" id="KW-0812">Transmembrane</keyword>
<comment type="caution">
    <text evidence="3">The sequence shown here is derived from an EMBL/GenBank/DDBJ whole genome shotgun (WGS) entry which is preliminary data.</text>
</comment>
<accession>A0A8T3VLN7</accession>
<keyword evidence="1" id="KW-0378">Hydrolase</keyword>
<dbReference type="InterPro" id="IPR042003">
    <property type="entry name" value="Sortase_E"/>
</dbReference>
<dbReference type="SUPFAM" id="SSF63817">
    <property type="entry name" value="Sortase"/>
    <property type="match status" value="1"/>
</dbReference>
<evidence type="ECO:0000256" key="2">
    <source>
        <dbReference type="SAM" id="Phobius"/>
    </source>
</evidence>
<reference evidence="3" key="1">
    <citation type="submission" date="2019-04" db="EMBL/GenBank/DDBJ databases">
        <title>Evolution of Biomass-Degrading Anaerobic Consortia Revealed by Metagenomics.</title>
        <authorList>
            <person name="Peng X."/>
        </authorList>
    </citation>
    <scope>NUCLEOTIDE SEQUENCE</scope>
    <source>
        <strain evidence="3">SIG14</strain>
    </source>
</reference>
<gene>
    <name evidence="3" type="ORF">E7Z75_04695</name>
</gene>
<sequence length="253" mass="28072">MDIRKYIKPTTIIVIIAFLIIGLYALTEVNYFSYKQVAESKDVNASVVLIQSIGVFEKINNVSISQGVYIDETSNIPTKGDTVLYGHRTLQGSPFLRLDSLKKGDVVTLEWPGIGEVNYTVKESEIIAPTNFLNLNESHVNDINSQELYLVTCHPIGSSAQRLVVIAELDSISPINETVLEQNPQAHWAWIITAGFLILGLIVSYFTPADERKIILAVVIAITIVLAYFCIFPISSQVWADQLGWLNSLMGVN</sequence>
<keyword evidence="2" id="KW-0472">Membrane</keyword>
<protein>
    <submittedName>
        <fullName evidence="3">Class E sortase</fullName>
    </submittedName>
</protein>
<feature type="transmembrane region" description="Helical" evidence="2">
    <location>
        <begin position="12"/>
        <end position="34"/>
    </location>
</feature>
<organism evidence="3 4">
    <name type="scientific">Methanobrevibacter olleyae</name>
    <dbReference type="NCBI Taxonomy" id="294671"/>
    <lineage>
        <taxon>Archaea</taxon>
        <taxon>Methanobacteriati</taxon>
        <taxon>Methanobacteriota</taxon>
        <taxon>Methanomada group</taxon>
        <taxon>Methanobacteria</taxon>
        <taxon>Methanobacteriales</taxon>
        <taxon>Methanobacteriaceae</taxon>
        <taxon>Methanobrevibacter</taxon>
    </lineage>
</organism>